<proteinExistence type="predicted"/>
<sequence length="49" mass="5701">MSQQFTSGCYRNIHLINQFRSFKWGVANSGFVLFFVLLFFLVTSAHINI</sequence>
<dbReference type="AlphaFoldDB" id="A0A0E9QEU9"/>
<organism evidence="2">
    <name type="scientific">Anguilla anguilla</name>
    <name type="common">European freshwater eel</name>
    <name type="synonym">Muraena anguilla</name>
    <dbReference type="NCBI Taxonomy" id="7936"/>
    <lineage>
        <taxon>Eukaryota</taxon>
        <taxon>Metazoa</taxon>
        <taxon>Chordata</taxon>
        <taxon>Craniata</taxon>
        <taxon>Vertebrata</taxon>
        <taxon>Euteleostomi</taxon>
        <taxon>Actinopterygii</taxon>
        <taxon>Neopterygii</taxon>
        <taxon>Teleostei</taxon>
        <taxon>Anguilliformes</taxon>
        <taxon>Anguillidae</taxon>
        <taxon>Anguilla</taxon>
    </lineage>
</organism>
<protein>
    <submittedName>
        <fullName evidence="2">Uncharacterized protein</fullName>
    </submittedName>
</protein>
<reference evidence="2" key="1">
    <citation type="submission" date="2014-11" db="EMBL/GenBank/DDBJ databases">
        <authorList>
            <person name="Amaro Gonzalez C."/>
        </authorList>
    </citation>
    <scope>NUCLEOTIDE SEQUENCE</scope>
</reference>
<keyword evidence="1" id="KW-1133">Transmembrane helix</keyword>
<dbReference type="EMBL" id="GBXM01093737">
    <property type="protein sequence ID" value="JAH14840.1"/>
    <property type="molecule type" value="Transcribed_RNA"/>
</dbReference>
<evidence type="ECO:0000313" key="2">
    <source>
        <dbReference type="EMBL" id="JAH14840.1"/>
    </source>
</evidence>
<accession>A0A0E9QEU9</accession>
<keyword evidence="1" id="KW-0812">Transmembrane</keyword>
<name>A0A0E9QEU9_ANGAN</name>
<feature type="transmembrane region" description="Helical" evidence="1">
    <location>
        <begin position="21"/>
        <end position="42"/>
    </location>
</feature>
<evidence type="ECO:0000256" key="1">
    <source>
        <dbReference type="SAM" id="Phobius"/>
    </source>
</evidence>
<keyword evidence="1" id="KW-0472">Membrane</keyword>
<reference evidence="2" key="2">
    <citation type="journal article" date="2015" name="Fish Shellfish Immunol.">
        <title>Early steps in the European eel (Anguilla anguilla)-Vibrio vulnificus interaction in the gills: Role of the RtxA13 toxin.</title>
        <authorList>
            <person name="Callol A."/>
            <person name="Pajuelo D."/>
            <person name="Ebbesson L."/>
            <person name="Teles M."/>
            <person name="MacKenzie S."/>
            <person name="Amaro C."/>
        </authorList>
    </citation>
    <scope>NUCLEOTIDE SEQUENCE</scope>
</reference>